<comment type="caution">
    <text evidence="5">The sequence shown here is derived from an EMBL/GenBank/DDBJ whole genome shotgun (WGS) entry which is preliminary data.</text>
</comment>
<keyword evidence="1" id="KW-1133">Transmembrane helix</keyword>
<feature type="transmembrane region" description="Helical" evidence="1">
    <location>
        <begin position="365"/>
        <end position="382"/>
    </location>
</feature>
<reference evidence="5 6" key="1">
    <citation type="submission" date="2020-01" db="EMBL/GenBank/DDBJ databases">
        <title>Bacteria diversity of Porities sp.</title>
        <authorList>
            <person name="Wang G."/>
        </authorList>
    </citation>
    <scope>NUCLEOTIDE SEQUENCE [LARGE SCALE GENOMIC DNA]</scope>
    <source>
        <strain evidence="5 6">R33</strain>
    </source>
</reference>
<dbReference type="Pfam" id="PF13387">
    <property type="entry name" value="Lnb_N"/>
    <property type="match status" value="1"/>
</dbReference>
<feature type="transmembrane region" description="Helical" evidence="1">
    <location>
        <begin position="343"/>
        <end position="359"/>
    </location>
</feature>
<feature type="signal peptide" evidence="2">
    <location>
        <begin position="1"/>
        <end position="20"/>
    </location>
</feature>
<organism evidence="5 6">
    <name type="scientific">Poritiphilus flavus</name>
    <dbReference type="NCBI Taxonomy" id="2697053"/>
    <lineage>
        <taxon>Bacteria</taxon>
        <taxon>Pseudomonadati</taxon>
        <taxon>Bacteroidota</taxon>
        <taxon>Flavobacteriia</taxon>
        <taxon>Flavobacteriales</taxon>
        <taxon>Flavobacteriaceae</taxon>
        <taxon>Poritiphilus</taxon>
    </lineage>
</organism>
<feature type="chain" id="PRO_5027004413" evidence="2">
    <location>
        <begin position="21"/>
        <end position="391"/>
    </location>
</feature>
<feature type="domain" description="Lnb-like transmembrane" evidence="4">
    <location>
        <begin position="253"/>
        <end position="386"/>
    </location>
</feature>
<evidence type="ECO:0000259" key="4">
    <source>
        <dbReference type="Pfam" id="PF25221"/>
    </source>
</evidence>
<evidence type="ECO:0000256" key="2">
    <source>
        <dbReference type="SAM" id="SignalP"/>
    </source>
</evidence>
<sequence>MLRKIAFFLILLWASVHTYAQSFQLSPNAQISVLTCGTGEELYAAFGHTAIRVQDPARELDWVYNYGTFNFNTPNFYMKFARGKLLYSLSKTDFTNFLYTYQLENRWVKEQILQLKAAEKMELFNFLEENAKPENKYYKYDFLFDNCATKIPAVLKMALGDKLVYDSKYLEDSATFRQLIQQHLKANSWSSLGIDLALGAVIDRKATTLEHTFLPEFVYRQLQNTTLTGARLVERERVILDIENTNGGYYFTTSPLFWLLIFMLFTATITHIDLKNHARSRWLDFFIFFVTGIAGLLMLFLWFLTDHSSTAYNFNVFWAFPLNCVACFYLFRNGKPSIWLKKYLSVLLIFLGLTVVFWISGVQRFAPLVSLILLTLAIRYLFLYHHFNKSA</sequence>
<keyword evidence="2" id="KW-0732">Signal</keyword>
<dbReference type="AlphaFoldDB" id="A0A6L9EA52"/>
<dbReference type="InterPro" id="IPR057436">
    <property type="entry name" value="5TMH_Lnb"/>
</dbReference>
<dbReference type="RefSeq" id="WP_161434374.1">
    <property type="nucleotide sequence ID" value="NZ_WXYO01000002.1"/>
</dbReference>
<proteinExistence type="predicted"/>
<feature type="domain" description="Lnb N-terminal periplasmic" evidence="3">
    <location>
        <begin position="28"/>
        <end position="179"/>
    </location>
</feature>
<evidence type="ECO:0000256" key="1">
    <source>
        <dbReference type="SAM" id="Phobius"/>
    </source>
</evidence>
<keyword evidence="1" id="KW-0472">Membrane</keyword>
<feature type="transmembrane region" description="Helical" evidence="1">
    <location>
        <begin position="249"/>
        <end position="270"/>
    </location>
</feature>
<name>A0A6L9EA52_9FLAO</name>
<dbReference type="Proteomes" id="UP000475249">
    <property type="component" value="Unassembled WGS sequence"/>
</dbReference>
<dbReference type="EMBL" id="WXYO01000002">
    <property type="protein sequence ID" value="NAS11339.1"/>
    <property type="molecule type" value="Genomic_DNA"/>
</dbReference>
<evidence type="ECO:0000259" key="3">
    <source>
        <dbReference type="Pfam" id="PF13387"/>
    </source>
</evidence>
<keyword evidence="1" id="KW-0812">Transmembrane</keyword>
<gene>
    <name evidence="5" type="ORF">GTQ38_04960</name>
</gene>
<dbReference type="InterPro" id="IPR025178">
    <property type="entry name" value="Lnb_N"/>
</dbReference>
<evidence type="ECO:0000313" key="6">
    <source>
        <dbReference type="Proteomes" id="UP000475249"/>
    </source>
</evidence>
<evidence type="ECO:0000313" key="5">
    <source>
        <dbReference type="EMBL" id="NAS11339.1"/>
    </source>
</evidence>
<keyword evidence="6" id="KW-1185">Reference proteome</keyword>
<accession>A0A6L9EA52</accession>
<feature type="transmembrane region" description="Helical" evidence="1">
    <location>
        <begin position="310"/>
        <end position="331"/>
    </location>
</feature>
<dbReference type="Pfam" id="PF25221">
    <property type="entry name" value="5TMH_Lnb"/>
    <property type="match status" value="1"/>
</dbReference>
<protein>
    <submittedName>
        <fullName evidence="5">DUF4105 domain-containing protein</fullName>
    </submittedName>
</protein>
<feature type="transmembrane region" description="Helical" evidence="1">
    <location>
        <begin position="282"/>
        <end position="304"/>
    </location>
</feature>